<gene>
    <name evidence="2" type="ORF">A3Q56_07531</name>
</gene>
<proteinExistence type="predicted"/>
<feature type="domain" description="Integrase catalytic" evidence="1">
    <location>
        <begin position="1"/>
        <end position="79"/>
    </location>
</feature>
<dbReference type="InterPro" id="IPR036397">
    <property type="entry name" value="RNaseH_sf"/>
</dbReference>
<dbReference type="SUPFAM" id="SSF53098">
    <property type="entry name" value="Ribonuclease H-like"/>
    <property type="match status" value="1"/>
</dbReference>
<evidence type="ECO:0000313" key="2">
    <source>
        <dbReference type="EMBL" id="OAF64739.1"/>
    </source>
</evidence>
<accession>A0A177ARW1</accession>
<name>A0A177ARW1_9BILA</name>
<dbReference type="InterPro" id="IPR012337">
    <property type="entry name" value="RNaseH-like_sf"/>
</dbReference>
<dbReference type="EMBL" id="LWCA01001645">
    <property type="protein sequence ID" value="OAF64739.1"/>
    <property type="molecule type" value="Genomic_DNA"/>
</dbReference>
<dbReference type="GO" id="GO:0015074">
    <property type="term" value="P:DNA integration"/>
    <property type="evidence" value="ECO:0007669"/>
    <property type="project" value="InterPro"/>
</dbReference>
<sequence>MDQLCQTYSINLSHSKPYMHNKNGLVERYNRSIREKLRIFDNQYSLDWDEFVPYVLMSLRTLPTSRNDISTFEIIYGISDLNHPSD</sequence>
<dbReference type="GO" id="GO:0003676">
    <property type="term" value="F:nucleic acid binding"/>
    <property type="evidence" value="ECO:0007669"/>
    <property type="project" value="InterPro"/>
</dbReference>
<dbReference type="Gene3D" id="3.30.420.10">
    <property type="entry name" value="Ribonuclease H-like superfamily/Ribonuclease H"/>
    <property type="match status" value="1"/>
</dbReference>
<dbReference type="InterPro" id="IPR001584">
    <property type="entry name" value="Integrase_cat-core"/>
</dbReference>
<protein>
    <recommendedName>
        <fullName evidence="1">Integrase catalytic domain-containing protein</fullName>
    </recommendedName>
</protein>
<dbReference type="OrthoDB" id="10047206at2759"/>
<reference evidence="2 3" key="1">
    <citation type="submission" date="2016-04" db="EMBL/GenBank/DDBJ databases">
        <title>The genome of Intoshia linei affirms orthonectids as highly simplified spiralians.</title>
        <authorList>
            <person name="Mikhailov K.V."/>
            <person name="Slusarev G.S."/>
            <person name="Nikitin M.A."/>
            <person name="Logacheva M.D."/>
            <person name="Penin A."/>
            <person name="Aleoshin V."/>
            <person name="Panchin Y.V."/>
        </authorList>
    </citation>
    <scope>NUCLEOTIDE SEQUENCE [LARGE SCALE GENOMIC DNA]</scope>
    <source>
        <strain evidence="2">Intl2013</strain>
        <tissue evidence="2">Whole animal</tissue>
    </source>
</reference>
<evidence type="ECO:0000259" key="1">
    <source>
        <dbReference type="PROSITE" id="PS50994"/>
    </source>
</evidence>
<evidence type="ECO:0000313" key="3">
    <source>
        <dbReference type="Proteomes" id="UP000078046"/>
    </source>
</evidence>
<keyword evidence="3" id="KW-1185">Reference proteome</keyword>
<dbReference type="Proteomes" id="UP000078046">
    <property type="component" value="Unassembled WGS sequence"/>
</dbReference>
<dbReference type="AlphaFoldDB" id="A0A177ARW1"/>
<organism evidence="2 3">
    <name type="scientific">Intoshia linei</name>
    <dbReference type="NCBI Taxonomy" id="1819745"/>
    <lineage>
        <taxon>Eukaryota</taxon>
        <taxon>Metazoa</taxon>
        <taxon>Spiralia</taxon>
        <taxon>Lophotrochozoa</taxon>
        <taxon>Mesozoa</taxon>
        <taxon>Orthonectida</taxon>
        <taxon>Rhopaluridae</taxon>
        <taxon>Intoshia</taxon>
    </lineage>
</organism>
<comment type="caution">
    <text evidence="2">The sequence shown here is derived from an EMBL/GenBank/DDBJ whole genome shotgun (WGS) entry which is preliminary data.</text>
</comment>
<dbReference type="PROSITE" id="PS50994">
    <property type="entry name" value="INTEGRASE"/>
    <property type="match status" value="1"/>
</dbReference>